<organism evidence="9 10">
    <name type="scientific">Branchiostoma lanceolatum</name>
    <name type="common">Common lancelet</name>
    <name type="synonym">Amphioxus lanceolatum</name>
    <dbReference type="NCBI Taxonomy" id="7740"/>
    <lineage>
        <taxon>Eukaryota</taxon>
        <taxon>Metazoa</taxon>
        <taxon>Chordata</taxon>
        <taxon>Cephalochordata</taxon>
        <taxon>Leptocardii</taxon>
        <taxon>Amphioxiformes</taxon>
        <taxon>Branchiostomatidae</taxon>
        <taxon>Branchiostoma</taxon>
    </lineage>
</organism>
<accession>A0A8J9Z611</accession>
<reference evidence="9" key="1">
    <citation type="submission" date="2022-01" db="EMBL/GenBank/DDBJ databases">
        <authorList>
            <person name="Braso-Vives M."/>
        </authorList>
    </citation>
    <scope>NUCLEOTIDE SEQUENCE</scope>
</reference>
<keyword evidence="3" id="KW-0809">Transit peptide</keyword>
<keyword evidence="10" id="KW-1185">Reference proteome</keyword>
<dbReference type="SUPFAM" id="SSF64602">
    <property type="entry name" value="F1 ATPase inhibitor, IF1, C-terminal domain"/>
    <property type="match status" value="1"/>
</dbReference>
<dbReference type="GO" id="GO:0005739">
    <property type="term" value="C:mitochondrion"/>
    <property type="evidence" value="ECO:0007669"/>
    <property type="project" value="UniProtKB-SubCell"/>
</dbReference>
<dbReference type="AlphaFoldDB" id="A0A8J9Z611"/>
<dbReference type="PANTHER" id="PTHR48417:SF1">
    <property type="entry name" value="ATP SYNTHASE F1 SUBUNIT EPSILON"/>
    <property type="match status" value="1"/>
</dbReference>
<dbReference type="Proteomes" id="UP000838412">
    <property type="component" value="Chromosome 16"/>
</dbReference>
<evidence type="ECO:0000313" key="10">
    <source>
        <dbReference type="Proteomes" id="UP000838412"/>
    </source>
</evidence>
<comment type="similarity">
    <text evidence="2">Belongs to the ATPase inhibitor family.</text>
</comment>
<dbReference type="InterPro" id="IPR007648">
    <property type="entry name" value="ATPase_inhibitor_mt"/>
</dbReference>
<evidence type="ECO:0000313" key="9">
    <source>
        <dbReference type="EMBL" id="CAH1248428.1"/>
    </source>
</evidence>
<evidence type="ECO:0000256" key="4">
    <source>
        <dbReference type="ARBA" id="ARBA00023054"/>
    </source>
</evidence>
<evidence type="ECO:0000256" key="1">
    <source>
        <dbReference type="ARBA" id="ARBA00004173"/>
    </source>
</evidence>
<dbReference type="GO" id="GO:0042030">
    <property type="term" value="F:ATPase inhibitor activity"/>
    <property type="evidence" value="ECO:0007669"/>
    <property type="project" value="InterPro"/>
</dbReference>
<name>A0A8J9Z611_BRALA</name>
<sequence>MASLVRAVRIRPFVCGLYSLGPRTMSNGLGELGSGSGKGGGAGGSIREAGGALGKKEVAEEEMYFRRMQQQQLTELKKHHADEIRQRELDIKRHKEAIERHKGKIRDLERTTPGSQSDSD</sequence>
<feature type="region of interest" description="Disordered" evidence="8">
    <location>
        <begin position="98"/>
        <end position="120"/>
    </location>
</feature>
<comment type="function">
    <text evidence="7">Endogenous F(1)F(o)-ATPase inhibitor limiting ATP depletion when the mitochondrial membrane potential falls below a threshold and the F(1)F(o)-ATP synthase starts hydrolyzing ATP to pump protons out of the mitochondrial matrix. Required to avoid the consumption of cellular ATP when the F(1)F(o)-ATP synthase enzyme acts as an ATP hydrolase. Indirectly acts as a regulator of heme synthesis in erythroid tissues: regulates heme synthesis by modulating the mitochondrial pH and redox potential, allowing FECH to efficiently catalyze the incorporation of iron into protoporphyrin IX to produce heme.</text>
</comment>
<dbReference type="PANTHER" id="PTHR48417">
    <property type="entry name" value="ATP SYNTHASE F1 SUBUNIT EPSILON"/>
    <property type="match status" value="1"/>
</dbReference>
<keyword evidence="4" id="KW-0175">Coiled coil</keyword>
<evidence type="ECO:0000256" key="3">
    <source>
        <dbReference type="ARBA" id="ARBA00022946"/>
    </source>
</evidence>
<dbReference type="Gene3D" id="1.20.5.500">
    <property type="entry name" value="Single helix bin"/>
    <property type="match status" value="2"/>
</dbReference>
<comment type="subcellular location">
    <subcellularLocation>
        <location evidence="1">Mitochondrion</location>
    </subcellularLocation>
</comment>
<proteinExistence type="inferred from homology"/>
<evidence type="ECO:0000256" key="7">
    <source>
        <dbReference type="ARBA" id="ARBA00046200"/>
    </source>
</evidence>
<feature type="compositionally biased region" description="Basic and acidic residues" evidence="8">
    <location>
        <begin position="98"/>
        <end position="110"/>
    </location>
</feature>
<feature type="compositionally biased region" description="Gly residues" evidence="8">
    <location>
        <begin position="30"/>
        <end position="44"/>
    </location>
</feature>
<dbReference type="OrthoDB" id="10045676at2759"/>
<evidence type="ECO:0000256" key="8">
    <source>
        <dbReference type="SAM" id="MobiDB-lite"/>
    </source>
</evidence>
<dbReference type="Pfam" id="PF04568">
    <property type="entry name" value="IATP"/>
    <property type="match status" value="1"/>
</dbReference>
<gene>
    <name evidence="9" type="primary">ATPIF1</name>
    <name evidence="9" type="ORF">BLAG_LOCUS9768</name>
</gene>
<dbReference type="EMBL" id="OV696701">
    <property type="protein sequence ID" value="CAH1248428.1"/>
    <property type="molecule type" value="Genomic_DNA"/>
</dbReference>
<evidence type="ECO:0000256" key="6">
    <source>
        <dbReference type="ARBA" id="ARBA00026043"/>
    </source>
</evidence>
<keyword evidence="5" id="KW-0496">Mitochondrion</keyword>
<evidence type="ECO:0000256" key="2">
    <source>
        <dbReference type="ARBA" id="ARBA00010901"/>
    </source>
</evidence>
<comment type="subunit">
    <text evidence="6">Homodimer; represents the active form and is present at a pH value below 6.5. Homotetramer; represents the inactive form and is present at a pH value above 7.0.</text>
</comment>
<feature type="region of interest" description="Disordered" evidence="8">
    <location>
        <begin position="26"/>
        <end position="49"/>
    </location>
</feature>
<protein>
    <submittedName>
        <fullName evidence="9">ATPIF1 protein</fullName>
    </submittedName>
</protein>
<evidence type="ECO:0000256" key="5">
    <source>
        <dbReference type="ARBA" id="ARBA00023128"/>
    </source>
</evidence>